<organism evidence="2 3">
    <name type="scientific">Jatropha curcas</name>
    <name type="common">Barbados nut</name>
    <dbReference type="NCBI Taxonomy" id="180498"/>
    <lineage>
        <taxon>Eukaryota</taxon>
        <taxon>Viridiplantae</taxon>
        <taxon>Streptophyta</taxon>
        <taxon>Embryophyta</taxon>
        <taxon>Tracheophyta</taxon>
        <taxon>Spermatophyta</taxon>
        <taxon>Magnoliopsida</taxon>
        <taxon>eudicotyledons</taxon>
        <taxon>Gunneridae</taxon>
        <taxon>Pentapetalae</taxon>
        <taxon>rosids</taxon>
        <taxon>fabids</taxon>
        <taxon>Malpighiales</taxon>
        <taxon>Euphorbiaceae</taxon>
        <taxon>Crotonoideae</taxon>
        <taxon>Jatropheae</taxon>
        <taxon>Jatropha</taxon>
    </lineage>
</organism>
<keyword evidence="3" id="KW-1185">Reference proteome</keyword>
<name>A0A067JFT7_JATCU</name>
<dbReference type="Proteomes" id="UP000027138">
    <property type="component" value="Unassembled WGS sequence"/>
</dbReference>
<gene>
    <name evidence="2" type="ORF">JCGZ_02522</name>
</gene>
<evidence type="ECO:0000313" key="2">
    <source>
        <dbReference type="EMBL" id="KDP22746.1"/>
    </source>
</evidence>
<protein>
    <submittedName>
        <fullName evidence="2">Uncharacterized protein</fullName>
    </submittedName>
</protein>
<evidence type="ECO:0000256" key="1">
    <source>
        <dbReference type="SAM" id="MobiDB-lite"/>
    </source>
</evidence>
<dbReference type="AlphaFoldDB" id="A0A067JFT7"/>
<accession>A0A067JFT7</accession>
<feature type="compositionally biased region" description="Acidic residues" evidence="1">
    <location>
        <begin position="113"/>
        <end position="123"/>
    </location>
</feature>
<feature type="region of interest" description="Disordered" evidence="1">
    <location>
        <begin position="34"/>
        <end position="54"/>
    </location>
</feature>
<reference evidence="2 3" key="1">
    <citation type="journal article" date="2014" name="PLoS ONE">
        <title>Global Analysis of Gene Expression Profiles in Physic Nut (Jatropha curcas L.) Seedlings Exposed to Salt Stress.</title>
        <authorList>
            <person name="Zhang L."/>
            <person name="Zhang C."/>
            <person name="Wu P."/>
            <person name="Chen Y."/>
            <person name="Li M."/>
            <person name="Jiang H."/>
            <person name="Wu G."/>
        </authorList>
    </citation>
    <scope>NUCLEOTIDE SEQUENCE [LARGE SCALE GENOMIC DNA]</scope>
    <source>
        <strain evidence="3">cv. GZQX0401</strain>
        <tissue evidence="2">Young leaves</tissue>
    </source>
</reference>
<dbReference type="EMBL" id="KK915389">
    <property type="protein sequence ID" value="KDP22746.1"/>
    <property type="molecule type" value="Genomic_DNA"/>
</dbReference>
<feature type="region of interest" description="Disordered" evidence="1">
    <location>
        <begin position="104"/>
        <end position="143"/>
    </location>
</feature>
<sequence length="143" mass="15872">MSQILEIPASTYTPEMETLGALPDIPTFVREPVPVNRNPLTPGTRPLQLLPSQGTEFPVRYETSWMRGFQSEDLENGRLRRHQALQSSAVSQLQAEVEHLRTRLEVEGIPLDSSEEDEDDSSSDDAPPSPSPPAAAGPNRRQR</sequence>
<evidence type="ECO:0000313" key="3">
    <source>
        <dbReference type="Proteomes" id="UP000027138"/>
    </source>
</evidence>
<proteinExistence type="predicted"/>